<dbReference type="GO" id="GO:0006935">
    <property type="term" value="P:chemotaxis"/>
    <property type="evidence" value="ECO:0007669"/>
    <property type="project" value="InterPro"/>
</dbReference>
<dbReference type="InterPro" id="IPR024478">
    <property type="entry name" value="HlyB_4HB_MCP"/>
</dbReference>
<dbReference type="PROSITE" id="PS50111">
    <property type="entry name" value="CHEMOTAXIS_TRANSDUC_2"/>
    <property type="match status" value="1"/>
</dbReference>
<gene>
    <name evidence="9" type="ORF">HZZ10_14745</name>
</gene>
<accession>A0A853EW05</accession>
<keyword evidence="3 5" id="KW-0807">Transducer</keyword>
<evidence type="ECO:0000259" key="7">
    <source>
        <dbReference type="PROSITE" id="PS50111"/>
    </source>
</evidence>
<dbReference type="InterPro" id="IPR003660">
    <property type="entry name" value="HAMP_dom"/>
</dbReference>
<dbReference type="SUPFAM" id="SSF58104">
    <property type="entry name" value="Methyl-accepting chemotaxis protein (MCP) signaling domain"/>
    <property type="match status" value="1"/>
</dbReference>
<evidence type="ECO:0000256" key="3">
    <source>
        <dbReference type="ARBA" id="ARBA00023224"/>
    </source>
</evidence>
<reference evidence="9 10" key="1">
    <citation type="submission" date="2020-07" db="EMBL/GenBank/DDBJ databases">
        <title>MOT database genomes.</title>
        <authorList>
            <person name="Joseph S."/>
            <person name="Aduse-Opoku J."/>
            <person name="Hashim A."/>
            <person name="Wade W."/>
            <person name="Curtis M."/>
        </authorList>
    </citation>
    <scope>NUCLEOTIDE SEQUENCE [LARGE SCALE GENOMIC DNA]</scope>
    <source>
        <strain evidence="9 10">DSM 100099</strain>
    </source>
</reference>
<feature type="domain" description="Methyl-accepting transducer" evidence="7">
    <location>
        <begin position="288"/>
        <end position="531"/>
    </location>
</feature>
<evidence type="ECO:0000256" key="1">
    <source>
        <dbReference type="ARBA" id="ARBA00022692"/>
    </source>
</evidence>
<dbReference type="Pfam" id="PF00015">
    <property type="entry name" value="MCPsignal"/>
    <property type="match status" value="1"/>
</dbReference>
<evidence type="ECO:0000256" key="4">
    <source>
        <dbReference type="ARBA" id="ARBA00029447"/>
    </source>
</evidence>
<dbReference type="PROSITE" id="PS50885">
    <property type="entry name" value="HAMP"/>
    <property type="match status" value="1"/>
</dbReference>
<dbReference type="Gene3D" id="1.10.287.950">
    <property type="entry name" value="Methyl-accepting chemotaxis protein"/>
    <property type="match status" value="1"/>
</dbReference>
<dbReference type="GO" id="GO:0007165">
    <property type="term" value="P:signal transduction"/>
    <property type="evidence" value="ECO:0007669"/>
    <property type="project" value="UniProtKB-KW"/>
</dbReference>
<keyword evidence="2 6" id="KW-1133">Transmembrane helix</keyword>
<dbReference type="InterPro" id="IPR004089">
    <property type="entry name" value="MCPsignal_dom"/>
</dbReference>
<dbReference type="RefSeq" id="WP_179914078.1">
    <property type="nucleotide sequence ID" value="NZ_JACBYE010000043.1"/>
</dbReference>
<dbReference type="GO" id="GO:0016020">
    <property type="term" value="C:membrane"/>
    <property type="evidence" value="ECO:0007669"/>
    <property type="project" value="InterPro"/>
</dbReference>
<dbReference type="PANTHER" id="PTHR32089">
    <property type="entry name" value="METHYL-ACCEPTING CHEMOTAXIS PROTEIN MCPB"/>
    <property type="match status" value="1"/>
</dbReference>
<keyword evidence="6" id="KW-0472">Membrane</keyword>
<keyword evidence="10" id="KW-1185">Reference proteome</keyword>
<keyword evidence="1 6" id="KW-0812">Transmembrane</keyword>
<dbReference type="AlphaFoldDB" id="A0A853EW05"/>
<dbReference type="SMART" id="SM00283">
    <property type="entry name" value="MA"/>
    <property type="match status" value="1"/>
</dbReference>
<dbReference type="PRINTS" id="PR00260">
    <property type="entry name" value="CHEMTRNSDUCR"/>
</dbReference>
<name>A0A853EW05_9MICO</name>
<dbReference type="Pfam" id="PF00672">
    <property type="entry name" value="HAMP"/>
    <property type="match status" value="1"/>
</dbReference>
<proteinExistence type="inferred from homology"/>
<comment type="caution">
    <text evidence="9">The sequence shown here is derived from an EMBL/GenBank/DDBJ whole genome shotgun (WGS) entry which is preliminary data.</text>
</comment>
<dbReference type="InterPro" id="IPR004090">
    <property type="entry name" value="Chemotax_Me-accpt_rcpt"/>
</dbReference>
<dbReference type="PANTHER" id="PTHR32089:SF112">
    <property type="entry name" value="LYSOZYME-LIKE PROTEIN-RELATED"/>
    <property type="match status" value="1"/>
</dbReference>
<dbReference type="Proteomes" id="UP000561011">
    <property type="component" value="Unassembled WGS sequence"/>
</dbReference>
<dbReference type="SMART" id="SM00304">
    <property type="entry name" value="HAMP"/>
    <property type="match status" value="2"/>
</dbReference>
<comment type="similarity">
    <text evidence="4">Belongs to the methyl-accepting chemotaxis (MCP) protein family.</text>
</comment>
<evidence type="ECO:0000313" key="10">
    <source>
        <dbReference type="Proteomes" id="UP000561011"/>
    </source>
</evidence>
<dbReference type="Pfam" id="PF12729">
    <property type="entry name" value="4HB_MCP_1"/>
    <property type="match status" value="1"/>
</dbReference>
<evidence type="ECO:0000256" key="6">
    <source>
        <dbReference type="SAM" id="Phobius"/>
    </source>
</evidence>
<dbReference type="CDD" id="cd06225">
    <property type="entry name" value="HAMP"/>
    <property type="match status" value="1"/>
</dbReference>
<evidence type="ECO:0000259" key="8">
    <source>
        <dbReference type="PROSITE" id="PS50885"/>
    </source>
</evidence>
<protein>
    <submittedName>
        <fullName evidence="9">Methyl-accepting chemotaxis protein</fullName>
    </submittedName>
</protein>
<dbReference type="GO" id="GO:0004888">
    <property type="term" value="F:transmembrane signaling receptor activity"/>
    <property type="evidence" value="ECO:0007669"/>
    <property type="project" value="InterPro"/>
</dbReference>
<evidence type="ECO:0000313" key="9">
    <source>
        <dbReference type="EMBL" id="NYS94775.1"/>
    </source>
</evidence>
<evidence type="ECO:0000256" key="2">
    <source>
        <dbReference type="ARBA" id="ARBA00022989"/>
    </source>
</evidence>
<sequence length="546" mass="56325">MNAASRRPSTSSARGGLSARFRDLGVRTKVLAAVGVSTAVAVLVGVLGLTALSSSAATTEMLYEENILGVHFSADMETAMSDMRLKVRDVMLAVDEESKRAKLVELDEAEARFDEARAAYGATQLDANRELVLDTLDTVLRKYLNDQRTVMAPIALSGNTALWVQTNEDVVGPLSSMMTAQVDALITAETERSVEAVASARSAYEQQRVVSVLVLVLGALLALGLGWLVARQVASSARRVQDVVEKVAAGDLTGTTGMTSRDELGRMGEALDGALVNLRSVMSTVVRSSDSVAAASEQLSASSHQISAGAEETSAQAGVVSAAALQVSGNVQTVAAGAEEMGASIREISQSANDAARVAAEAVTAAQSATGSVAKLGTSSQEIGDVVRVITTIAEQTNLLALNATIEAARAGEAGKGFAVVASEVKDLAQETARATESIGRLVETIQTDTAGAVSSIEHISGVISSINDYQLTIASAVEEQTATTTEMSRNVADAATGAGEIASNITGVSDAADSTTQALAQTTAAVNELARMAAEMRASVSTFTY</sequence>
<feature type="transmembrane region" description="Helical" evidence="6">
    <location>
        <begin position="30"/>
        <end position="52"/>
    </location>
</feature>
<feature type="domain" description="HAMP" evidence="8">
    <location>
        <begin position="231"/>
        <end position="283"/>
    </location>
</feature>
<evidence type="ECO:0000256" key="5">
    <source>
        <dbReference type="PROSITE-ProRule" id="PRU00284"/>
    </source>
</evidence>
<dbReference type="EMBL" id="JACBYE010000043">
    <property type="protein sequence ID" value="NYS94775.1"/>
    <property type="molecule type" value="Genomic_DNA"/>
</dbReference>
<feature type="transmembrane region" description="Helical" evidence="6">
    <location>
        <begin position="209"/>
        <end position="230"/>
    </location>
</feature>
<organism evidence="9 10">
    <name type="scientific">Sanguibacter inulinus</name>
    <dbReference type="NCBI Taxonomy" id="60922"/>
    <lineage>
        <taxon>Bacteria</taxon>
        <taxon>Bacillati</taxon>
        <taxon>Actinomycetota</taxon>
        <taxon>Actinomycetes</taxon>
        <taxon>Micrococcales</taxon>
        <taxon>Sanguibacteraceae</taxon>
        <taxon>Sanguibacter</taxon>
    </lineage>
</organism>